<evidence type="ECO:0000313" key="2">
    <source>
        <dbReference type="EMBL" id="CAG8776573.1"/>
    </source>
</evidence>
<dbReference type="OrthoDB" id="2428143at2759"/>
<reference evidence="2" key="1">
    <citation type="submission" date="2021-06" db="EMBL/GenBank/DDBJ databases">
        <authorList>
            <person name="Kallberg Y."/>
            <person name="Tangrot J."/>
            <person name="Rosling A."/>
        </authorList>
    </citation>
    <scope>NUCLEOTIDE SEQUENCE</scope>
    <source>
        <strain evidence="2">FL966</strain>
    </source>
</reference>
<dbReference type="AlphaFoldDB" id="A0A9N9JED8"/>
<organism evidence="2 3">
    <name type="scientific">Cetraspora pellucida</name>
    <dbReference type="NCBI Taxonomy" id="1433469"/>
    <lineage>
        <taxon>Eukaryota</taxon>
        <taxon>Fungi</taxon>
        <taxon>Fungi incertae sedis</taxon>
        <taxon>Mucoromycota</taxon>
        <taxon>Glomeromycotina</taxon>
        <taxon>Glomeromycetes</taxon>
        <taxon>Diversisporales</taxon>
        <taxon>Gigasporaceae</taxon>
        <taxon>Cetraspora</taxon>
    </lineage>
</organism>
<dbReference type="EMBL" id="CAJVQA010023012">
    <property type="protein sequence ID" value="CAG8776573.1"/>
    <property type="molecule type" value="Genomic_DNA"/>
</dbReference>
<evidence type="ECO:0000313" key="3">
    <source>
        <dbReference type="Proteomes" id="UP000789759"/>
    </source>
</evidence>
<dbReference type="Proteomes" id="UP000789759">
    <property type="component" value="Unassembled WGS sequence"/>
</dbReference>
<sequence length="166" mass="19478">MDTQNIIDNAEETKFCSHCKKTKPVTEFTRQSRNKILKFARCNPCNKQDRQSRKNTRATNAESISSLTLNNDNVDETEIDADENNEDELVYDFYDIEKLVSANFKNNEVKNNHIEFSVKVKIEKELVNENALMPEFNQYNESKNFRKIIDVLVMPLQTGLGYYWEH</sequence>
<accession>A0A9N9JED8</accession>
<evidence type="ECO:0000256" key="1">
    <source>
        <dbReference type="SAM" id="MobiDB-lite"/>
    </source>
</evidence>
<feature type="region of interest" description="Disordered" evidence="1">
    <location>
        <begin position="46"/>
        <end position="81"/>
    </location>
</feature>
<protein>
    <submittedName>
        <fullName evidence="2">2404_t:CDS:1</fullName>
    </submittedName>
</protein>
<name>A0A9N9JED8_9GLOM</name>
<feature type="compositionally biased region" description="Polar residues" evidence="1">
    <location>
        <begin position="57"/>
        <end position="72"/>
    </location>
</feature>
<proteinExistence type="predicted"/>
<comment type="caution">
    <text evidence="2">The sequence shown here is derived from an EMBL/GenBank/DDBJ whole genome shotgun (WGS) entry which is preliminary data.</text>
</comment>
<keyword evidence="3" id="KW-1185">Reference proteome</keyword>
<gene>
    <name evidence="2" type="ORF">CPELLU_LOCUS16151</name>
</gene>